<reference evidence="8 9" key="1">
    <citation type="submission" date="2015-08" db="EMBL/GenBank/DDBJ databases">
        <authorList>
            <person name="Babu N.S."/>
            <person name="Beckwith C.J."/>
            <person name="Beseler K.G."/>
            <person name="Brison A."/>
            <person name="Carone J.V."/>
            <person name="Caskin T.P."/>
            <person name="Diamond M."/>
            <person name="Durham M.E."/>
            <person name="Foxe J.M."/>
            <person name="Go M."/>
            <person name="Henderson B.A."/>
            <person name="Jones I.B."/>
            <person name="McGettigan J.A."/>
            <person name="Micheletti S.J."/>
            <person name="Nasrallah M.E."/>
            <person name="Ortiz D."/>
            <person name="Piller C.R."/>
            <person name="Privatt S.R."/>
            <person name="Schneider S.L."/>
            <person name="Sharp S."/>
            <person name="Smith T.C."/>
            <person name="Stanton J.D."/>
            <person name="Ullery H.E."/>
            <person name="Wilson R.J."/>
            <person name="Serrano M.G."/>
            <person name="Buck G."/>
            <person name="Lee V."/>
            <person name="Wang Y."/>
            <person name="Carvalho R."/>
            <person name="Voegtly L."/>
            <person name="Shi R."/>
            <person name="Duckworth R."/>
            <person name="Johnson A."/>
            <person name="Loviza R."/>
            <person name="Walstead R."/>
            <person name="Shah Z."/>
            <person name="Kiflezghi M."/>
            <person name="Wade K."/>
            <person name="Ball S.L."/>
            <person name="Bradley K.W."/>
            <person name="Asai D.J."/>
            <person name="Bowman C.A."/>
            <person name="Russell D.A."/>
            <person name="Pope W.H."/>
            <person name="Jacobs-Sera D."/>
            <person name="Hendrix R.W."/>
            <person name="Hatfull G.F."/>
        </authorList>
    </citation>
    <scope>NUCLEOTIDE SEQUENCE [LARGE SCALE GENOMIC DNA]</scope>
    <source>
        <strain evidence="8 9">DSM 27710</strain>
    </source>
</reference>
<evidence type="ECO:0000256" key="1">
    <source>
        <dbReference type="ARBA" id="ARBA00010790"/>
    </source>
</evidence>
<dbReference type="SUPFAM" id="SSF51905">
    <property type="entry name" value="FAD/NAD(P)-binding domain"/>
    <property type="match status" value="1"/>
</dbReference>
<organism evidence="8 9">
    <name type="scientific">Vulgatibacter incomptus</name>
    <dbReference type="NCBI Taxonomy" id="1391653"/>
    <lineage>
        <taxon>Bacteria</taxon>
        <taxon>Pseudomonadati</taxon>
        <taxon>Myxococcota</taxon>
        <taxon>Myxococcia</taxon>
        <taxon>Myxococcales</taxon>
        <taxon>Cystobacterineae</taxon>
        <taxon>Vulgatibacteraceae</taxon>
        <taxon>Vulgatibacter</taxon>
    </lineage>
</organism>
<dbReference type="OrthoDB" id="337582at2"/>
<keyword evidence="2" id="KW-0285">Flavoprotein</keyword>
<dbReference type="Pfam" id="PF13450">
    <property type="entry name" value="NAD_binding_8"/>
    <property type="match status" value="1"/>
</dbReference>
<dbReference type="Pfam" id="PF05199">
    <property type="entry name" value="GMC_oxred_C"/>
    <property type="match status" value="1"/>
</dbReference>
<dbReference type="RefSeq" id="WP_050724280.1">
    <property type="nucleotide sequence ID" value="NZ_CP012332.1"/>
</dbReference>
<gene>
    <name evidence="8" type="ORF">AKJ08_0110</name>
</gene>
<dbReference type="GO" id="GO:0050660">
    <property type="term" value="F:flavin adenine dinucleotide binding"/>
    <property type="evidence" value="ECO:0007669"/>
    <property type="project" value="InterPro"/>
</dbReference>
<dbReference type="Proteomes" id="UP000055590">
    <property type="component" value="Chromosome"/>
</dbReference>
<protein>
    <submittedName>
        <fullName evidence="8">Oxidoreductase, GMC family</fullName>
    </submittedName>
</protein>
<dbReference type="PANTHER" id="PTHR46056">
    <property type="entry name" value="LONG-CHAIN-ALCOHOL OXIDASE"/>
    <property type="match status" value="1"/>
</dbReference>
<dbReference type="AlphaFoldDB" id="A0A0K1P872"/>
<dbReference type="STRING" id="1391653.AKJ08_0110"/>
<feature type="binding site" evidence="5">
    <location>
        <position position="223"/>
    </location>
    <ligand>
        <name>FAD</name>
        <dbReference type="ChEBI" id="CHEBI:57692"/>
    </ligand>
</feature>
<dbReference type="KEGG" id="vin:AKJ08_0110"/>
<feature type="domain" description="Glucose-methanol-choline oxidoreductase N-terminal" evidence="6">
    <location>
        <begin position="71"/>
        <end position="291"/>
    </location>
</feature>
<keyword evidence="9" id="KW-1185">Reference proteome</keyword>
<name>A0A0K1P872_9BACT</name>
<feature type="domain" description="Glucose-methanol-choline oxidoreductase C-terminal" evidence="7">
    <location>
        <begin position="381"/>
        <end position="499"/>
    </location>
</feature>
<dbReference type="PANTHER" id="PTHR46056:SF12">
    <property type="entry name" value="LONG-CHAIN-ALCOHOL OXIDASE"/>
    <property type="match status" value="1"/>
</dbReference>
<comment type="cofactor">
    <cofactor evidence="5">
        <name>FAD</name>
        <dbReference type="ChEBI" id="CHEBI:57692"/>
    </cofactor>
</comment>
<comment type="similarity">
    <text evidence="1">Belongs to the GMC oxidoreductase family.</text>
</comment>
<dbReference type="InterPro" id="IPR012132">
    <property type="entry name" value="GMC_OxRdtase"/>
</dbReference>
<sequence>MFAEPTSILEGRDHPGDLTADVDVAIVGSGAAGSVAAKILAEAGMSVLVLEEGGYVTPERYAKFRPTETMRNMFRDAGSTAAIGLGDTPLISILAGRTVGGSSTLTGGVIFRIPESILSSWVRDHGLVDYAPELMEEAYRSVEQETYVETVTDDMRSRSTTLFGEGAQKLGYSLKPMRRNTKGCRGSSRCNFGCPHRAKMSVDVTYLAKARSLGAMVISDCKVTRLVIEGERITGVEGRLLGAEGEKRGKVRVHARKVLIAGSALSTPLLLKGAGVGRWTRSVGRNLTLHPGFRVAALFDQDVSPWKGALQSAYSDAFEDQGLTLNSVFAPVNVLAAMFPGVGPDFQRYTSQMRQLATFGAMVHDDGGGQVWRMPGGRSVITYRMSKRDKLRMLKGIRLLAETFFAAGAREVLLPLFGVRPMKDADELRFLDDPSFPARRFECMTFHPLGTARMGLDPSTSVVKPDGETHDVRGLYVIDGSVFPSSIGVNSQLPIMAVATKLAWGIREATSSARACA</sequence>
<dbReference type="InterPro" id="IPR000172">
    <property type="entry name" value="GMC_OxRdtase_N"/>
</dbReference>
<evidence type="ECO:0000259" key="7">
    <source>
        <dbReference type="Pfam" id="PF05199"/>
    </source>
</evidence>
<evidence type="ECO:0000259" key="6">
    <source>
        <dbReference type="Pfam" id="PF00732"/>
    </source>
</evidence>
<proteinExistence type="inferred from homology"/>
<keyword evidence="4" id="KW-0560">Oxidoreductase</keyword>
<keyword evidence="3 5" id="KW-0274">FAD</keyword>
<dbReference type="GO" id="GO:0016614">
    <property type="term" value="F:oxidoreductase activity, acting on CH-OH group of donors"/>
    <property type="evidence" value="ECO:0007669"/>
    <property type="project" value="InterPro"/>
</dbReference>
<dbReference type="Pfam" id="PF00732">
    <property type="entry name" value="GMC_oxred_N"/>
    <property type="match status" value="1"/>
</dbReference>
<dbReference type="PIRSF" id="PIRSF000137">
    <property type="entry name" value="Alcohol_oxidase"/>
    <property type="match status" value="1"/>
</dbReference>
<evidence type="ECO:0000256" key="5">
    <source>
        <dbReference type="PIRSR" id="PIRSR000137-2"/>
    </source>
</evidence>
<evidence type="ECO:0000256" key="3">
    <source>
        <dbReference type="ARBA" id="ARBA00022827"/>
    </source>
</evidence>
<evidence type="ECO:0000313" key="8">
    <source>
        <dbReference type="EMBL" id="AKU89723.1"/>
    </source>
</evidence>
<evidence type="ECO:0000313" key="9">
    <source>
        <dbReference type="Proteomes" id="UP000055590"/>
    </source>
</evidence>
<dbReference type="InterPro" id="IPR007867">
    <property type="entry name" value="GMC_OxRtase_C"/>
</dbReference>
<dbReference type="Gene3D" id="3.50.50.60">
    <property type="entry name" value="FAD/NAD(P)-binding domain"/>
    <property type="match status" value="2"/>
</dbReference>
<evidence type="ECO:0000256" key="4">
    <source>
        <dbReference type="ARBA" id="ARBA00023002"/>
    </source>
</evidence>
<dbReference type="InterPro" id="IPR036188">
    <property type="entry name" value="FAD/NAD-bd_sf"/>
</dbReference>
<feature type="binding site" evidence="5">
    <location>
        <position position="480"/>
    </location>
    <ligand>
        <name>FAD</name>
        <dbReference type="ChEBI" id="CHEBI:57692"/>
    </ligand>
</feature>
<accession>A0A0K1P872</accession>
<dbReference type="EMBL" id="CP012332">
    <property type="protein sequence ID" value="AKU89723.1"/>
    <property type="molecule type" value="Genomic_DNA"/>
</dbReference>
<evidence type="ECO:0000256" key="2">
    <source>
        <dbReference type="ARBA" id="ARBA00022630"/>
    </source>
</evidence>